<organism evidence="2 3">
    <name type="scientific">Schizophyllum amplum</name>
    <dbReference type="NCBI Taxonomy" id="97359"/>
    <lineage>
        <taxon>Eukaryota</taxon>
        <taxon>Fungi</taxon>
        <taxon>Dikarya</taxon>
        <taxon>Basidiomycota</taxon>
        <taxon>Agaricomycotina</taxon>
        <taxon>Agaricomycetes</taxon>
        <taxon>Agaricomycetidae</taxon>
        <taxon>Agaricales</taxon>
        <taxon>Schizophyllaceae</taxon>
        <taxon>Schizophyllum</taxon>
    </lineage>
</organism>
<dbReference type="InterPro" id="IPR041539">
    <property type="entry name" value="CxC5"/>
</dbReference>
<dbReference type="OrthoDB" id="3055037at2759"/>
<evidence type="ECO:0000259" key="1">
    <source>
        <dbReference type="Pfam" id="PF18718"/>
    </source>
</evidence>
<dbReference type="EMBL" id="VDMD01000040">
    <property type="protein sequence ID" value="TRM57963.1"/>
    <property type="molecule type" value="Genomic_DNA"/>
</dbReference>
<keyword evidence="3" id="KW-1185">Reference proteome</keyword>
<dbReference type="AlphaFoldDB" id="A0A550BZL6"/>
<comment type="caution">
    <text evidence="2">The sequence shown here is derived from an EMBL/GenBank/DDBJ whole genome shotgun (WGS) entry which is preliminary data.</text>
</comment>
<name>A0A550BZL6_9AGAR</name>
<evidence type="ECO:0000313" key="2">
    <source>
        <dbReference type="EMBL" id="TRM57963.1"/>
    </source>
</evidence>
<gene>
    <name evidence="2" type="ORF">BD626DRAFT_353027</name>
</gene>
<dbReference type="STRING" id="97359.A0A550BZL6"/>
<protein>
    <recommendedName>
        <fullName evidence="1">CxC5 like cysteine cluster associated with KDZ domain-containing protein</fullName>
    </recommendedName>
</protein>
<feature type="domain" description="CxC5 like cysteine cluster associated with KDZ" evidence="1">
    <location>
        <begin position="113"/>
        <end position="213"/>
    </location>
</feature>
<dbReference type="Pfam" id="PF18718">
    <property type="entry name" value="CxC5"/>
    <property type="match status" value="1"/>
</dbReference>
<sequence length="213" mass="24141">MTTLRQVLDILSSHPILVDLITLADMHRIITLAVKIKNDILAAQPPDHETLVPPPSLPPHIALFLAKIMNIDAHLMNTLWEAIASTVWQKAQQLDMAAEQEAWQAGRPDSGDTLWPPLQQCTNPNCRNFLKQLVRERDGLRHVTLFTFTGPVRTFAAHLTCTACRTTYYPNYSVHQGTRLYYSHPLSVIQAAEHHYIAKPLVDLFIGMMLMSW</sequence>
<evidence type="ECO:0000313" key="3">
    <source>
        <dbReference type="Proteomes" id="UP000320762"/>
    </source>
</evidence>
<proteinExistence type="predicted"/>
<feature type="non-terminal residue" evidence="2">
    <location>
        <position position="213"/>
    </location>
</feature>
<reference evidence="2 3" key="1">
    <citation type="journal article" date="2019" name="New Phytol.">
        <title>Comparative genomics reveals unique wood-decay strategies and fruiting body development in the Schizophyllaceae.</title>
        <authorList>
            <person name="Almasi E."/>
            <person name="Sahu N."/>
            <person name="Krizsan K."/>
            <person name="Balint B."/>
            <person name="Kovacs G.M."/>
            <person name="Kiss B."/>
            <person name="Cseklye J."/>
            <person name="Drula E."/>
            <person name="Henrissat B."/>
            <person name="Nagy I."/>
            <person name="Chovatia M."/>
            <person name="Adam C."/>
            <person name="LaButti K."/>
            <person name="Lipzen A."/>
            <person name="Riley R."/>
            <person name="Grigoriev I.V."/>
            <person name="Nagy L.G."/>
        </authorList>
    </citation>
    <scope>NUCLEOTIDE SEQUENCE [LARGE SCALE GENOMIC DNA]</scope>
    <source>
        <strain evidence="2 3">NL-1724</strain>
    </source>
</reference>
<accession>A0A550BZL6</accession>
<dbReference type="Proteomes" id="UP000320762">
    <property type="component" value="Unassembled WGS sequence"/>
</dbReference>